<dbReference type="Pfam" id="PF25917">
    <property type="entry name" value="BSH_RND"/>
    <property type="match status" value="1"/>
</dbReference>
<dbReference type="Proteomes" id="UP000242469">
    <property type="component" value="Unassembled WGS sequence"/>
</dbReference>
<dbReference type="InterPro" id="IPR058625">
    <property type="entry name" value="MdtA-like_BSH"/>
</dbReference>
<gene>
    <name evidence="3" type="ORF">SAMN02745729_104137</name>
</gene>
<protein>
    <submittedName>
        <fullName evidence="3">HlyD family secretion protein</fullName>
    </submittedName>
</protein>
<organism evidence="3 4">
    <name type="scientific">Marinobacterium iners DSM 11526</name>
    <dbReference type="NCBI Taxonomy" id="1122198"/>
    <lineage>
        <taxon>Bacteria</taxon>
        <taxon>Pseudomonadati</taxon>
        <taxon>Pseudomonadota</taxon>
        <taxon>Gammaproteobacteria</taxon>
        <taxon>Oceanospirillales</taxon>
        <taxon>Oceanospirillaceae</taxon>
        <taxon>Marinobacterium</taxon>
    </lineage>
</organism>
<keyword evidence="4" id="KW-1185">Reference proteome</keyword>
<evidence type="ECO:0000313" key="3">
    <source>
        <dbReference type="EMBL" id="SEA53890.1"/>
    </source>
</evidence>
<evidence type="ECO:0000313" key="4">
    <source>
        <dbReference type="Proteomes" id="UP000242469"/>
    </source>
</evidence>
<dbReference type="STRING" id="1122198.SAMN02745729_104137"/>
<dbReference type="PANTHER" id="PTHR30438">
    <property type="entry name" value="36 KDA ANTIGEN-RELATED"/>
    <property type="match status" value="1"/>
</dbReference>
<reference evidence="4" key="1">
    <citation type="submission" date="2016-10" db="EMBL/GenBank/DDBJ databases">
        <authorList>
            <person name="Varghese N."/>
            <person name="Submissions S."/>
        </authorList>
    </citation>
    <scope>NUCLEOTIDE SEQUENCE [LARGE SCALE GENOMIC DNA]</scope>
    <source>
        <strain evidence="4">DSM 11526</strain>
    </source>
</reference>
<dbReference type="Gene3D" id="2.40.30.170">
    <property type="match status" value="1"/>
</dbReference>
<dbReference type="Gene3D" id="2.40.50.100">
    <property type="match status" value="1"/>
</dbReference>
<evidence type="ECO:0000259" key="2">
    <source>
        <dbReference type="Pfam" id="PF25917"/>
    </source>
</evidence>
<dbReference type="SUPFAM" id="SSF111369">
    <property type="entry name" value="HlyD-like secretion proteins"/>
    <property type="match status" value="1"/>
</dbReference>
<proteinExistence type="inferred from homology"/>
<accession>A0A1H4C0N4</accession>
<dbReference type="RefSeq" id="WP_091824905.1">
    <property type="nucleotide sequence ID" value="NZ_FNRJ01000004.1"/>
</dbReference>
<dbReference type="PANTHER" id="PTHR30438:SF2">
    <property type="entry name" value="MEMBRANE PROTEIN"/>
    <property type="match status" value="1"/>
</dbReference>
<dbReference type="EMBL" id="FNRJ01000004">
    <property type="protein sequence ID" value="SEA53890.1"/>
    <property type="molecule type" value="Genomic_DNA"/>
</dbReference>
<name>A0A1H4C0N4_9GAMM</name>
<evidence type="ECO:0000256" key="1">
    <source>
        <dbReference type="ARBA" id="ARBA00009477"/>
    </source>
</evidence>
<feature type="domain" description="Multidrug resistance protein MdtA-like barrel-sandwich hybrid" evidence="2">
    <location>
        <begin position="47"/>
        <end position="207"/>
    </location>
</feature>
<dbReference type="OrthoDB" id="9778236at2"/>
<sequence length="332" mass="36070">MRHLLPSVVILALLATAGIYLFNPLSDEHALPPGLTAANGRIEAAEIDIATKVAGRIVEVMVHEGDLVKQGQPLARLDSRQLEAQLAAAESAVRQAEQQHLYTLAVVQQRESGHTLVQKELARVRSMVDKKLASQDKMDQALNASQSAAAALLAAQRQAQLALDQITAAEANADQIRSLLDDTLLTAPVAGRVLYRLNEPGEVLAAGGKVITLLDIGQVYMPVYLPTAEIGRLNLGDEARILVDALPEVAIPARITFISPQSQFTPKEVETRSERDKLMFRVKVSIDPAVLEQHRDKVKTGLPGISYLRLDPQVHWPEWLTPPTGLTTADAL</sequence>
<dbReference type="AlphaFoldDB" id="A0A1H4C0N4"/>
<comment type="similarity">
    <text evidence="1">Belongs to the membrane fusion protein (MFP) (TC 8.A.1) family.</text>
</comment>
<dbReference type="GO" id="GO:0005886">
    <property type="term" value="C:plasma membrane"/>
    <property type="evidence" value="ECO:0007669"/>
    <property type="project" value="TreeGrafter"/>
</dbReference>